<dbReference type="PROSITE" id="PS50928">
    <property type="entry name" value="ABC_TM1"/>
    <property type="match status" value="1"/>
</dbReference>
<keyword evidence="8 9" id="KW-0472">Membrane</keyword>
<keyword evidence="12" id="KW-1185">Reference proteome</keyword>
<dbReference type="GO" id="GO:0005886">
    <property type="term" value="C:plasma membrane"/>
    <property type="evidence" value="ECO:0007669"/>
    <property type="project" value="UniProtKB-SubCell"/>
</dbReference>
<reference evidence="11 12" key="1">
    <citation type="submission" date="2019-02" db="EMBL/GenBank/DDBJ databases">
        <title>Deep-cultivation of Planctomycetes and their phenomic and genomic characterization uncovers novel biology.</title>
        <authorList>
            <person name="Wiegand S."/>
            <person name="Jogler M."/>
            <person name="Boedeker C."/>
            <person name="Pinto D."/>
            <person name="Vollmers J."/>
            <person name="Rivas-Marin E."/>
            <person name="Kohn T."/>
            <person name="Peeters S.H."/>
            <person name="Heuer A."/>
            <person name="Rast P."/>
            <person name="Oberbeckmann S."/>
            <person name="Bunk B."/>
            <person name="Jeske O."/>
            <person name="Meyerdierks A."/>
            <person name="Storesund J.E."/>
            <person name="Kallscheuer N."/>
            <person name="Luecker S."/>
            <person name="Lage O.M."/>
            <person name="Pohl T."/>
            <person name="Merkel B.J."/>
            <person name="Hornburger P."/>
            <person name="Mueller R.-W."/>
            <person name="Bruemmer F."/>
            <person name="Labrenz M."/>
            <person name="Spormann A.M."/>
            <person name="Op den Camp H."/>
            <person name="Overmann J."/>
            <person name="Amann R."/>
            <person name="Jetten M.S.M."/>
            <person name="Mascher T."/>
            <person name="Medema M.H."/>
            <person name="Devos D.P."/>
            <person name="Kaster A.-K."/>
            <person name="Ovreas L."/>
            <person name="Rohde M."/>
            <person name="Galperin M.Y."/>
            <person name="Jogler C."/>
        </authorList>
    </citation>
    <scope>NUCLEOTIDE SEQUENCE [LARGE SCALE GENOMIC DNA]</scope>
    <source>
        <strain evidence="11 12">Mal52</strain>
    </source>
</reference>
<evidence type="ECO:0000256" key="1">
    <source>
        <dbReference type="ARBA" id="ARBA00004651"/>
    </source>
</evidence>
<evidence type="ECO:0000313" key="11">
    <source>
        <dbReference type="EMBL" id="QDU42081.1"/>
    </source>
</evidence>
<organism evidence="11 12">
    <name type="scientific">Symmachiella dynata</name>
    <dbReference type="NCBI Taxonomy" id="2527995"/>
    <lineage>
        <taxon>Bacteria</taxon>
        <taxon>Pseudomonadati</taxon>
        <taxon>Planctomycetota</taxon>
        <taxon>Planctomycetia</taxon>
        <taxon>Planctomycetales</taxon>
        <taxon>Planctomycetaceae</taxon>
        <taxon>Symmachiella</taxon>
    </lineage>
</organism>
<dbReference type="SUPFAM" id="SSF161098">
    <property type="entry name" value="MetI-like"/>
    <property type="match status" value="1"/>
</dbReference>
<dbReference type="Gene3D" id="1.10.3720.10">
    <property type="entry name" value="MetI-like"/>
    <property type="match status" value="1"/>
</dbReference>
<dbReference type="KEGG" id="sdyn:Mal52_05360"/>
<feature type="transmembrane region" description="Helical" evidence="9">
    <location>
        <begin position="118"/>
        <end position="138"/>
    </location>
</feature>
<name>A0A517ZHY8_9PLAN</name>
<protein>
    <recommendedName>
        <fullName evidence="3 9">Phosphate transport system permease protein PstA</fullName>
    </recommendedName>
</protein>
<evidence type="ECO:0000256" key="2">
    <source>
        <dbReference type="ARBA" id="ARBA00007069"/>
    </source>
</evidence>
<dbReference type="InterPro" id="IPR005672">
    <property type="entry name" value="Phosphate_PstA"/>
</dbReference>
<evidence type="ECO:0000256" key="8">
    <source>
        <dbReference type="ARBA" id="ARBA00023136"/>
    </source>
</evidence>
<evidence type="ECO:0000313" key="12">
    <source>
        <dbReference type="Proteomes" id="UP000319383"/>
    </source>
</evidence>
<keyword evidence="4" id="KW-0813">Transport</keyword>
<evidence type="ECO:0000256" key="6">
    <source>
        <dbReference type="ARBA" id="ARBA00022692"/>
    </source>
</evidence>
<dbReference type="CDD" id="cd06261">
    <property type="entry name" value="TM_PBP2"/>
    <property type="match status" value="1"/>
</dbReference>
<evidence type="ECO:0000259" key="10">
    <source>
        <dbReference type="PROSITE" id="PS50928"/>
    </source>
</evidence>
<feature type="domain" description="ABC transmembrane type-1" evidence="10">
    <location>
        <begin position="73"/>
        <end position="278"/>
    </location>
</feature>
<comment type="similarity">
    <text evidence="2 9">Belongs to the binding-protein-dependent transport system permease family. CysTW subfamily.</text>
</comment>
<feature type="transmembrane region" description="Helical" evidence="9">
    <location>
        <begin position="193"/>
        <end position="213"/>
    </location>
</feature>
<evidence type="ECO:0000256" key="5">
    <source>
        <dbReference type="ARBA" id="ARBA00022475"/>
    </source>
</evidence>
<dbReference type="EMBL" id="CP036276">
    <property type="protein sequence ID" value="QDU42081.1"/>
    <property type="molecule type" value="Genomic_DNA"/>
</dbReference>
<comment type="subcellular location">
    <subcellularLocation>
        <location evidence="1 9">Cell membrane</location>
        <topology evidence="1 9">Multi-pass membrane protein</topology>
    </subcellularLocation>
</comment>
<dbReference type="InterPro" id="IPR035906">
    <property type="entry name" value="MetI-like_sf"/>
</dbReference>
<dbReference type="NCBIfam" id="TIGR00974">
    <property type="entry name" value="3a0107s02c"/>
    <property type="match status" value="1"/>
</dbReference>
<feature type="transmembrane region" description="Helical" evidence="9">
    <location>
        <begin position="260"/>
        <end position="282"/>
    </location>
</feature>
<dbReference type="PANTHER" id="PTHR43470:SF5">
    <property type="entry name" value="PHOSPHATE TRANSPORT SYSTEM PERMEASE PROTEIN PSTA"/>
    <property type="match status" value="1"/>
</dbReference>
<dbReference type="InterPro" id="IPR000515">
    <property type="entry name" value="MetI-like"/>
</dbReference>
<feature type="transmembrane region" description="Helical" evidence="9">
    <location>
        <begin position="77"/>
        <end position="98"/>
    </location>
</feature>
<dbReference type="GO" id="GO:0005315">
    <property type="term" value="F:phosphate transmembrane transporter activity"/>
    <property type="evidence" value="ECO:0007669"/>
    <property type="project" value="InterPro"/>
</dbReference>
<keyword evidence="7 9" id="KW-1133">Transmembrane helix</keyword>
<accession>A0A517ZHY8</accession>
<sequence>MSYVGSPNRRQRNKRRIDQLFKCACLAATLVCAATLIALLTAILWRGASWVSFDFLVDGPSRFPEQAGIRTALFGSLWLITLTGLISVPLGVGAAIYLEEYARDGIWRKIVQTNVSNLAGVPSIVYGILGLGLFVRTMELGRSVIAGALTMSLLVLPVVIIAAQESLRAVPGSIRHASLALGATRWQTVRHQVLPAALPGIMTGVILALSRALGEAAPLLAVGAMTFIPFSPTSPMDEFTVMPIQVFNWTSLPRAEFQNVAAAGIIVLLTVLLCMNALAVAVRYRQGKKNFR</sequence>
<gene>
    <name evidence="11" type="primary">pstA</name>
    <name evidence="11" type="ORF">Mal52_05360</name>
</gene>
<dbReference type="GO" id="GO:0035435">
    <property type="term" value="P:phosphate ion transmembrane transport"/>
    <property type="evidence" value="ECO:0007669"/>
    <property type="project" value="InterPro"/>
</dbReference>
<dbReference type="AlphaFoldDB" id="A0A517ZHY8"/>
<dbReference type="PANTHER" id="PTHR43470">
    <property type="entry name" value="PHOSPHATE TRANSPORT SYSTEM PERMEASE PROTEIN PSTA-RELATED"/>
    <property type="match status" value="1"/>
</dbReference>
<dbReference type="RefSeq" id="WP_145374114.1">
    <property type="nucleotide sequence ID" value="NZ_CP036276.1"/>
</dbReference>
<evidence type="ECO:0000256" key="7">
    <source>
        <dbReference type="ARBA" id="ARBA00022989"/>
    </source>
</evidence>
<evidence type="ECO:0000256" key="4">
    <source>
        <dbReference type="ARBA" id="ARBA00022448"/>
    </source>
</evidence>
<keyword evidence="5 9" id="KW-1003">Cell membrane</keyword>
<dbReference type="Pfam" id="PF00528">
    <property type="entry name" value="BPD_transp_1"/>
    <property type="match status" value="1"/>
</dbReference>
<feature type="transmembrane region" description="Helical" evidence="9">
    <location>
        <begin position="20"/>
        <end position="45"/>
    </location>
</feature>
<keyword evidence="6 9" id="KW-0812">Transmembrane</keyword>
<proteinExistence type="inferred from homology"/>
<feature type="transmembrane region" description="Helical" evidence="9">
    <location>
        <begin position="144"/>
        <end position="163"/>
    </location>
</feature>
<dbReference type="Proteomes" id="UP000319383">
    <property type="component" value="Chromosome"/>
</dbReference>
<evidence type="ECO:0000256" key="9">
    <source>
        <dbReference type="RuleBase" id="RU363043"/>
    </source>
</evidence>
<evidence type="ECO:0000256" key="3">
    <source>
        <dbReference type="ARBA" id="ARBA00016864"/>
    </source>
</evidence>